<dbReference type="RefSeq" id="WP_255035243.1">
    <property type="nucleotide sequence ID" value="NZ_RJUF01000001.1"/>
</dbReference>
<organism evidence="2 3">
    <name type="scientific">Lacihabitans soyangensis</name>
    <dbReference type="NCBI Taxonomy" id="869394"/>
    <lineage>
        <taxon>Bacteria</taxon>
        <taxon>Pseudomonadati</taxon>
        <taxon>Bacteroidota</taxon>
        <taxon>Cytophagia</taxon>
        <taxon>Cytophagales</taxon>
        <taxon>Leadbetterellaceae</taxon>
        <taxon>Lacihabitans</taxon>
    </lineage>
</organism>
<reference evidence="2 3" key="1">
    <citation type="submission" date="2018-11" db="EMBL/GenBank/DDBJ databases">
        <title>Novel bacteria species description.</title>
        <authorList>
            <person name="Han J.-H."/>
        </authorList>
    </citation>
    <scope>NUCLEOTIDE SEQUENCE [LARGE SCALE GENOMIC DNA]</scope>
    <source>
        <strain evidence="2 3">KCTC23259</strain>
    </source>
</reference>
<dbReference type="AlphaFoldDB" id="A0AAE3GYH1"/>
<dbReference type="Pfam" id="PF11138">
    <property type="entry name" value="DUF2911"/>
    <property type="match status" value="1"/>
</dbReference>
<accession>A0AAE3GYH1</accession>
<comment type="caution">
    <text evidence="2">The sequence shown here is derived from an EMBL/GenBank/DDBJ whole genome shotgun (WGS) entry which is preliminary data.</text>
</comment>
<evidence type="ECO:0000313" key="2">
    <source>
        <dbReference type="EMBL" id="MCP9761508.1"/>
    </source>
</evidence>
<gene>
    <name evidence="2" type="ORF">EGI31_00980</name>
</gene>
<name>A0AAE3GYH1_9BACT</name>
<dbReference type="Proteomes" id="UP001204144">
    <property type="component" value="Unassembled WGS sequence"/>
</dbReference>
<evidence type="ECO:0000256" key="1">
    <source>
        <dbReference type="SAM" id="SignalP"/>
    </source>
</evidence>
<dbReference type="EMBL" id="RJUF01000001">
    <property type="protein sequence ID" value="MCP9761508.1"/>
    <property type="molecule type" value="Genomic_DNA"/>
</dbReference>
<feature type="chain" id="PRO_5041933093" evidence="1">
    <location>
        <begin position="20"/>
        <end position="186"/>
    </location>
</feature>
<evidence type="ECO:0000313" key="3">
    <source>
        <dbReference type="Proteomes" id="UP001204144"/>
    </source>
</evidence>
<keyword evidence="3" id="KW-1185">Reference proteome</keyword>
<feature type="signal peptide" evidence="1">
    <location>
        <begin position="1"/>
        <end position="19"/>
    </location>
</feature>
<proteinExistence type="predicted"/>
<dbReference type="InterPro" id="IPR021314">
    <property type="entry name" value="DUF2911"/>
</dbReference>
<keyword evidence="1" id="KW-0732">Signal</keyword>
<sequence length="186" mass="21098">MKKIVALLIALFIVNYTFAQHENHQPKADTAKTAAKPKSPKMTAMAMVGGNHVHIEYGSPSVRGRAIWNGLVAYNQVWATGAHHATWIDFSQDVMIQGKHIPKGKYGFFTIPNNKTWTIILSKTWDMHLADDYKQENDILRLSVKPSKSKKITEALTYEVLATNDKKGKIKMSWEYLSVAFDFENM</sequence>
<protein>
    <submittedName>
        <fullName evidence="2">DUF2911 domain-containing protein</fullName>
    </submittedName>
</protein>